<dbReference type="AlphaFoldDB" id="A0AAJ0BN76"/>
<dbReference type="EMBL" id="MU839828">
    <property type="protein sequence ID" value="KAK1759922.1"/>
    <property type="molecule type" value="Genomic_DNA"/>
</dbReference>
<sequence>MADPLSIAASVAGLLGVAAKLSTVIGNFIANVSDAPESSRWALSVVTETRLTLQSIKDLMDRLPHLSRDRKDMIHIRHLVVVFREAVLSFSELEAMVCGNTQDNATPWQSLRVKWALEEDKIVKMIRRLQGHKTSLSTILNIIQCQSDIEARESLAKLQTTVDQLLQNQQQLLDRLERYETVLFETTSARFTGDGESESILIQRPPPARLPPATSAVSQGDPMLGLVLPADTSGSIAEKLFLREFELTLEQTRVYARVRSNKCDASVISSERGTATWSMLSGLSLNDISAISVLSLPISLEEMASIGPDLIFTHMLSNTQGSLHRVGGTPASAMKPGLIRFENPRASPRPPSSSVGTSVVELSKGLGNRGGNELFRIVVIGGEDNRENEMVNEVSVSEHSPLGF</sequence>
<feature type="coiled-coil region" evidence="1">
    <location>
        <begin position="155"/>
        <end position="182"/>
    </location>
</feature>
<evidence type="ECO:0000313" key="3">
    <source>
        <dbReference type="Proteomes" id="UP001239445"/>
    </source>
</evidence>
<evidence type="ECO:0000313" key="2">
    <source>
        <dbReference type="EMBL" id="KAK1759922.1"/>
    </source>
</evidence>
<evidence type="ECO:0000256" key="1">
    <source>
        <dbReference type="SAM" id="Coils"/>
    </source>
</evidence>
<name>A0AAJ0BN76_9PEZI</name>
<evidence type="ECO:0008006" key="4">
    <source>
        <dbReference type="Google" id="ProtNLM"/>
    </source>
</evidence>
<reference evidence="2" key="1">
    <citation type="submission" date="2023-06" db="EMBL/GenBank/DDBJ databases">
        <title>Genome-scale phylogeny and comparative genomics of the fungal order Sordariales.</title>
        <authorList>
            <consortium name="Lawrence Berkeley National Laboratory"/>
            <person name="Hensen N."/>
            <person name="Bonometti L."/>
            <person name="Westerberg I."/>
            <person name="Brannstrom I.O."/>
            <person name="Guillou S."/>
            <person name="Cros-Aarteil S."/>
            <person name="Calhoun S."/>
            <person name="Haridas S."/>
            <person name="Kuo A."/>
            <person name="Mondo S."/>
            <person name="Pangilinan J."/>
            <person name="Riley R."/>
            <person name="Labutti K."/>
            <person name="Andreopoulos B."/>
            <person name="Lipzen A."/>
            <person name="Chen C."/>
            <person name="Yanf M."/>
            <person name="Daum C."/>
            <person name="Ng V."/>
            <person name="Clum A."/>
            <person name="Steindorff A."/>
            <person name="Ohm R."/>
            <person name="Martin F."/>
            <person name="Silar P."/>
            <person name="Natvig D."/>
            <person name="Lalanne C."/>
            <person name="Gautier V."/>
            <person name="Ament-Velasquez S.L."/>
            <person name="Kruys A."/>
            <person name="Hutchinson M.I."/>
            <person name="Powell A.J."/>
            <person name="Barry K."/>
            <person name="Miller A.N."/>
            <person name="Grigoriev I.V."/>
            <person name="Debuchy R."/>
            <person name="Gladieux P."/>
            <person name="Thoren M.H."/>
            <person name="Johannesson H."/>
        </authorList>
    </citation>
    <scope>NUCLEOTIDE SEQUENCE</scope>
    <source>
        <strain evidence="2">PSN4</strain>
    </source>
</reference>
<protein>
    <recommendedName>
        <fullName evidence="4">Fungal N-terminal domain-containing protein</fullName>
    </recommendedName>
</protein>
<accession>A0AAJ0BN76</accession>
<organism evidence="2 3">
    <name type="scientific">Echria macrotheca</name>
    <dbReference type="NCBI Taxonomy" id="438768"/>
    <lineage>
        <taxon>Eukaryota</taxon>
        <taxon>Fungi</taxon>
        <taxon>Dikarya</taxon>
        <taxon>Ascomycota</taxon>
        <taxon>Pezizomycotina</taxon>
        <taxon>Sordariomycetes</taxon>
        <taxon>Sordariomycetidae</taxon>
        <taxon>Sordariales</taxon>
        <taxon>Schizotheciaceae</taxon>
        <taxon>Echria</taxon>
    </lineage>
</organism>
<dbReference type="Proteomes" id="UP001239445">
    <property type="component" value="Unassembled WGS sequence"/>
</dbReference>
<keyword evidence="3" id="KW-1185">Reference proteome</keyword>
<keyword evidence="1" id="KW-0175">Coiled coil</keyword>
<comment type="caution">
    <text evidence="2">The sequence shown here is derived from an EMBL/GenBank/DDBJ whole genome shotgun (WGS) entry which is preliminary data.</text>
</comment>
<proteinExistence type="predicted"/>
<gene>
    <name evidence="2" type="ORF">QBC47DRAFT_117525</name>
</gene>